<dbReference type="InterPro" id="IPR007016">
    <property type="entry name" value="O-antigen_ligase-rel_domated"/>
</dbReference>
<evidence type="ECO:0000256" key="5">
    <source>
        <dbReference type="SAM" id="Phobius"/>
    </source>
</evidence>
<feature type="transmembrane region" description="Helical" evidence="5">
    <location>
        <begin position="419"/>
        <end position="438"/>
    </location>
</feature>
<dbReference type="Pfam" id="PF04932">
    <property type="entry name" value="Wzy_C"/>
    <property type="match status" value="1"/>
</dbReference>
<feature type="transmembrane region" description="Helical" evidence="5">
    <location>
        <begin position="77"/>
        <end position="97"/>
    </location>
</feature>
<dbReference type="eggNOG" id="COG3307">
    <property type="taxonomic scope" value="Bacteria"/>
</dbReference>
<comment type="caution">
    <text evidence="7">The sequence shown here is derived from an EMBL/GenBank/DDBJ whole genome shotgun (WGS) entry which is preliminary data.</text>
</comment>
<feature type="transmembrane region" description="Helical" evidence="5">
    <location>
        <begin position="227"/>
        <end position="246"/>
    </location>
</feature>
<dbReference type="EMBL" id="AVBC01000011">
    <property type="protein sequence ID" value="ERL53271.1"/>
    <property type="molecule type" value="Genomic_DNA"/>
</dbReference>
<evidence type="ECO:0000313" key="7">
    <source>
        <dbReference type="EMBL" id="ERL53271.1"/>
    </source>
</evidence>
<dbReference type="InterPro" id="IPR051533">
    <property type="entry name" value="WaaL-like"/>
</dbReference>
<evidence type="ECO:0000259" key="6">
    <source>
        <dbReference type="Pfam" id="PF04932"/>
    </source>
</evidence>
<dbReference type="Proteomes" id="UP000019113">
    <property type="component" value="Unassembled WGS sequence"/>
</dbReference>
<evidence type="ECO:0000256" key="2">
    <source>
        <dbReference type="ARBA" id="ARBA00022692"/>
    </source>
</evidence>
<dbReference type="GO" id="GO:0016020">
    <property type="term" value="C:membrane"/>
    <property type="evidence" value="ECO:0007669"/>
    <property type="project" value="UniProtKB-SubCell"/>
</dbReference>
<dbReference type="STRING" id="1178482.AR456_11395"/>
<keyword evidence="4 5" id="KW-0472">Membrane</keyword>
<organism evidence="7 8">
    <name type="scientific">Halomonas huangheensis</name>
    <dbReference type="NCBI Taxonomy" id="1178482"/>
    <lineage>
        <taxon>Bacteria</taxon>
        <taxon>Pseudomonadati</taxon>
        <taxon>Pseudomonadota</taxon>
        <taxon>Gammaproteobacteria</taxon>
        <taxon>Oceanospirillales</taxon>
        <taxon>Halomonadaceae</taxon>
        <taxon>Halomonas</taxon>
    </lineage>
</organism>
<feature type="transmembrane region" description="Helical" evidence="5">
    <location>
        <begin position="133"/>
        <end position="153"/>
    </location>
</feature>
<feature type="transmembrane region" description="Helical" evidence="5">
    <location>
        <begin position="365"/>
        <end position="383"/>
    </location>
</feature>
<proteinExistence type="predicted"/>
<accession>W1ND69</accession>
<sequence>MVAMKTANDMRQWMMGQTEDPWHSPRVLWWVGFTSLMVYGSLRLLWPQVGELGGTLMGVLGLGCVLACGTHLRSSGALWLLLGAIVVQSISWTLGYWHHPEWMPDHPKLDRMAKWFLFIGVAWWLGGSTRATLILWGLALSGLLVTCLVTGGGVDQWLVGLHGERVDFELQNAQHTAMFFGSGLLGVLAFSRRLLASGRWAMVRRIGWFIALMMCLTGVVITQTRAIWLALALILPIMAVVALLWNYSRQHRRQAARLSAVALVGALVVVVLAGLEFHGVVERRLGDENKIIAELMQGNIDAVPYQSSIGNRVHTWIAAAQWIEERPLVGWGENGRSLAVEETEWLPEYTREHYGHLHNTFLEVFVSYGLMGVVLVATLAWWIGRSTWRAWRKGVMPGDMVLFGAVFFIYWIIINQFEAYLSFWSGVYVHNIIVGGLITHYWRVIARQPDPGSET</sequence>
<feature type="transmembrane region" description="Helical" evidence="5">
    <location>
        <begin position="258"/>
        <end position="275"/>
    </location>
</feature>
<keyword evidence="3 5" id="KW-1133">Transmembrane helix</keyword>
<dbReference type="PATRIC" id="fig|1178482.3.peg.309"/>
<reference evidence="7 8" key="1">
    <citation type="submission" date="2013-08" db="EMBL/GenBank/DDBJ databases">
        <title>draft genome of Halomonas huanghegensis, strain BJGMM-B45T.</title>
        <authorList>
            <person name="Miao C."/>
            <person name="Wan Y."/>
            <person name="Jin W."/>
        </authorList>
    </citation>
    <scope>NUCLEOTIDE SEQUENCE [LARGE SCALE GENOMIC DNA]</scope>
    <source>
        <strain evidence="7 8">BJGMM-B45</strain>
    </source>
</reference>
<name>W1ND69_9GAMM</name>
<keyword evidence="8" id="KW-1185">Reference proteome</keyword>
<feature type="transmembrane region" description="Helical" evidence="5">
    <location>
        <begin position="52"/>
        <end position="70"/>
    </location>
</feature>
<evidence type="ECO:0000256" key="4">
    <source>
        <dbReference type="ARBA" id="ARBA00023136"/>
    </source>
</evidence>
<feature type="transmembrane region" description="Helical" evidence="5">
    <location>
        <begin position="109"/>
        <end position="126"/>
    </location>
</feature>
<dbReference type="PANTHER" id="PTHR37422:SF23">
    <property type="entry name" value="TEICHURONIC ACID BIOSYNTHESIS PROTEIN TUAE"/>
    <property type="match status" value="1"/>
</dbReference>
<dbReference type="PANTHER" id="PTHR37422">
    <property type="entry name" value="TEICHURONIC ACID BIOSYNTHESIS PROTEIN TUAE"/>
    <property type="match status" value="1"/>
</dbReference>
<feature type="transmembrane region" description="Helical" evidence="5">
    <location>
        <begin position="27"/>
        <end position="46"/>
    </location>
</feature>
<dbReference type="AlphaFoldDB" id="W1ND69"/>
<evidence type="ECO:0000256" key="1">
    <source>
        <dbReference type="ARBA" id="ARBA00004141"/>
    </source>
</evidence>
<keyword evidence="2 5" id="KW-0812">Transmembrane</keyword>
<evidence type="ECO:0000313" key="8">
    <source>
        <dbReference type="Proteomes" id="UP000019113"/>
    </source>
</evidence>
<comment type="subcellular location">
    <subcellularLocation>
        <location evidence="1">Membrane</location>
        <topology evidence="1">Multi-pass membrane protein</topology>
    </subcellularLocation>
</comment>
<feature type="transmembrane region" description="Helical" evidence="5">
    <location>
        <begin position="395"/>
        <end position="413"/>
    </location>
</feature>
<gene>
    <name evidence="7" type="ORF">BJB45_18540</name>
</gene>
<feature type="transmembrane region" description="Helical" evidence="5">
    <location>
        <begin position="173"/>
        <end position="190"/>
    </location>
</feature>
<evidence type="ECO:0000256" key="3">
    <source>
        <dbReference type="ARBA" id="ARBA00022989"/>
    </source>
</evidence>
<feature type="domain" description="O-antigen ligase-related" evidence="6">
    <location>
        <begin position="211"/>
        <end position="376"/>
    </location>
</feature>
<feature type="transmembrane region" description="Helical" evidence="5">
    <location>
        <begin position="202"/>
        <end position="221"/>
    </location>
</feature>
<protein>
    <recommendedName>
        <fullName evidence="6">O-antigen ligase-related domain-containing protein</fullName>
    </recommendedName>
</protein>